<evidence type="ECO:0000313" key="5">
    <source>
        <dbReference type="RefSeq" id="XP_018538425.1"/>
    </source>
</evidence>
<dbReference type="PANTHER" id="PTHR12121">
    <property type="entry name" value="CARBON CATABOLITE REPRESSOR PROTEIN 4"/>
    <property type="match status" value="1"/>
</dbReference>
<reference evidence="4" key="1">
    <citation type="submission" date="2015-09" db="EMBL/GenBank/DDBJ databases">
        <authorList>
            <person name="Sai Rama Sridatta P."/>
        </authorList>
    </citation>
    <scope>NUCLEOTIDE SEQUENCE [LARGE SCALE GENOMIC DNA]</scope>
</reference>
<dbReference type="PANTHER" id="PTHR12121:SF27">
    <property type="entry name" value="PROTEIN ANGEL HOMOLOG 2"/>
    <property type="match status" value="1"/>
</dbReference>
<dbReference type="AlphaFoldDB" id="A0A4W6F9A0"/>
<reference evidence="5" key="2">
    <citation type="submission" date="2025-04" db="UniProtKB">
        <authorList>
            <consortium name="RefSeq"/>
        </authorList>
    </citation>
    <scope>IDENTIFICATION</scope>
    <source>
        <tissue evidence="5">Brain</tissue>
    </source>
</reference>
<dbReference type="KEGG" id="lcf:108887471"/>
<name>A0A4W6F9A0_LATCA</name>
<protein>
    <submittedName>
        <fullName evidence="3">Angel homolog 2 (Drosophila)</fullName>
    </submittedName>
    <submittedName>
        <fullName evidence="5">Protein angel homolog 2 isoform X1</fullName>
    </submittedName>
</protein>
<dbReference type="GeneID" id="108887471"/>
<proteinExistence type="predicted"/>
<dbReference type="Gene3D" id="3.60.10.10">
    <property type="entry name" value="Endonuclease/exonuclease/phosphatase"/>
    <property type="match status" value="1"/>
</dbReference>
<dbReference type="SUPFAM" id="SSF56219">
    <property type="entry name" value="DNase I-like"/>
    <property type="match status" value="1"/>
</dbReference>
<dbReference type="CTD" id="90806"/>
<feature type="compositionally biased region" description="Basic and acidic residues" evidence="1">
    <location>
        <begin position="157"/>
        <end position="227"/>
    </location>
</feature>
<dbReference type="InterPro" id="IPR036691">
    <property type="entry name" value="Endo/exonu/phosph_ase_sf"/>
</dbReference>
<keyword evidence="4" id="KW-1185">Reference proteome</keyword>
<organism evidence="3 4">
    <name type="scientific">Lates calcarifer</name>
    <name type="common">Barramundi</name>
    <name type="synonym">Holocentrus calcarifer</name>
    <dbReference type="NCBI Taxonomy" id="8187"/>
    <lineage>
        <taxon>Eukaryota</taxon>
        <taxon>Metazoa</taxon>
        <taxon>Chordata</taxon>
        <taxon>Craniata</taxon>
        <taxon>Vertebrata</taxon>
        <taxon>Euteleostomi</taxon>
        <taxon>Actinopterygii</taxon>
        <taxon>Neopterygii</taxon>
        <taxon>Teleostei</taxon>
        <taxon>Neoteleostei</taxon>
        <taxon>Acanthomorphata</taxon>
        <taxon>Carangaria</taxon>
        <taxon>Carangaria incertae sedis</taxon>
        <taxon>Centropomidae</taxon>
        <taxon>Lates</taxon>
    </lineage>
</organism>
<dbReference type="Proteomes" id="UP000314980">
    <property type="component" value="Unassembled WGS sequence"/>
</dbReference>
<gene>
    <name evidence="3" type="primary">ANGEL2</name>
    <name evidence="5" type="synonym">angel2</name>
</gene>
<feature type="domain" description="Endonuclease/exonuclease/phosphatase" evidence="2">
    <location>
        <begin position="381"/>
        <end position="710"/>
    </location>
</feature>
<dbReference type="InterPro" id="IPR005135">
    <property type="entry name" value="Endo/exonuclease/phosphatase"/>
</dbReference>
<reference evidence="3" key="3">
    <citation type="submission" date="2025-05" db="UniProtKB">
        <authorList>
            <consortium name="Ensembl"/>
        </authorList>
    </citation>
    <scope>IDENTIFICATION</scope>
</reference>
<feature type="region of interest" description="Disordered" evidence="1">
    <location>
        <begin position="117"/>
        <end position="368"/>
    </location>
</feature>
<evidence type="ECO:0000313" key="3">
    <source>
        <dbReference type="Ensembl" id="ENSLCAP00010046757.1"/>
    </source>
</evidence>
<dbReference type="GO" id="GO:0003730">
    <property type="term" value="F:mRNA 3'-UTR binding"/>
    <property type="evidence" value="ECO:0007669"/>
    <property type="project" value="TreeGrafter"/>
</dbReference>
<dbReference type="OrthoDB" id="10253982at2759"/>
<sequence>MFPSRNINNDSSIPGENHPMFLRWLSPFGSFLPRSHPALCSVGFRSSSASFTSAPHFIPTPHPWWSVRGFSPWPPQLTHAHPAARQPVYGSLLHPLYINPGNLSGSWRSFYTSADLSMERADRDRGPPHKRRKSEEERRNNEERGGHRGGAAGTTGGKDRDGNSKREHHHLEPSADGRPRPNHSFREGSRDRGRDGAGRGVSREKSSDEGVERTKTWNKDRQRKDSSSQDGTQGQRRSQHQQERHKESQPAGSRTQTPQSKPEQEKPPVPKPRPNPWFKDRGAEEQGGHHRNIKGPEEHPRDRSSSGGPWTGPRSTAHPPNPWQVAGANRQPPPPGTSQPVRQQDEAAPVKSLQRHWETSPACSAYPEPPGVSTAFDFSVMSYNILSQELLQDNAYLYRHCDPAVLPWEYRLPNLLAEIQQHNADILCLQEVQEDHYENQIKPALQTLGYQCEYKKRTGKKPDGCAIIFRSSRLSLISSNPVEFFRPGDTLLDRDNVGLVVLLRPNNGVSQSDPSAFICVANTHLLYNPRRGDIKLAQLAILLAEINRLSRLPDGSTNPVVLCGDFNSTPWSPLYSFLTTGCLDYGGLQSSKVSGQESSPRGHRPLTCPIWSHSLGINHQCQYENKPAAESSPSSPTAVEGAISNLTVEDLTSKAAAAAYNRARIEHSLKLQSSYQHRLMPDGRPEITTCHSRTALTVDYILFTPEFTNSPSLPGGRGLQLLGRLSLVGQSELEEVNSLPNQHHSSDHLPLLARFRFKR</sequence>
<dbReference type="RefSeq" id="XP_018538425.1">
    <property type="nucleotide sequence ID" value="XM_018682909.2"/>
</dbReference>
<feature type="compositionally biased region" description="Basic and acidic residues" evidence="1">
    <location>
        <begin position="117"/>
        <end position="146"/>
    </location>
</feature>
<evidence type="ECO:0000256" key="1">
    <source>
        <dbReference type="SAM" id="MobiDB-lite"/>
    </source>
</evidence>
<evidence type="ECO:0000259" key="2">
    <source>
        <dbReference type="Pfam" id="PF03372"/>
    </source>
</evidence>
<accession>A0A4W6F9A0</accession>
<dbReference type="Proteomes" id="UP000694890">
    <property type="component" value="Linkage group LG7_1"/>
</dbReference>
<dbReference type="Pfam" id="PF03372">
    <property type="entry name" value="Exo_endo_phos"/>
    <property type="match status" value="1"/>
</dbReference>
<dbReference type="GO" id="GO:0070935">
    <property type="term" value="P:3'-UTR-mediated mRNA stabilization"/>
    <property type="evidence" value="ECO:0007669"/>
    <property type="project" value="TreeGrafter"/>
</dbReference>
<dbReference type="STRING" id="8187.ENSLCAP00010046757"/>
<evidence type="ECO:0000313" key="4">
    <source>
        <dbReference type="Proteomes" id="UP000314980"/>
    </source>
</evidence>
<dbReference type="Ensembl" id="ENSLCAT00010047887.1">
    <property type="protein sequence ID" value="ENSLCAP00010046757.1"/>
    <property type="gene ID" value="ENSLCAG00010021671.1"/>
</dbReference>
<dbReference type="InParanoid" id="A0A4W6F9A0"/>
<dbReference type="InterPro" id="IPR050410">
    <property type="entry name" value="CCR4/nocturin_mRNA_transcr"/>
</dbReference>
<dbReference type="GO" id="GO:0000175">
    <property type="term" value="F:3'-5'-RNA exonuclease activity"/>
    <property type="evidence" value="ECO:0007669"/>
    <property type="project" value="TreeGrafter"/>
</dbReference>
<feature type="compositionally biased region" description="Basic and acidic residues" evidence="1">
    <location>
        <begin position="278"/>
        <end position="304"/>
    </location>
</feature>
<dbReference type="GeneTree" id="ENSGT00940000157391"/>